<protein>
    <submittedName>
        <fullName evidence="1">Phage tail protein</fullName>
    </submittedName>
</protein>
<evidence type="ECO:0000313" key="4">
    <source>
        <dbReference type="Proteomes" id="UP000195814"/>
    </source>
</evidence>
<reference evidence="3 4" key="1">
    <citation type="submission" date="2016-05" db="EMBL/GenBank/DDBJ databases">
        <title>Complete genome sequence of two 2,5-diketo-D-glunonic acid producing strain Tatumella citrea.</title>
        <authorList>
            <person name="Duan C."/>
            <person name="Yang J."/>
            <person name="Yang S."/>
        </authorList>
    </citation>
    <scope>NUCLEOTIDE SEQUENCE [LARGE SCALE GENOMIC DNA]</scope>
    <source>
        <strain evidence="2 3">ATCC 39140</strain>
        <strain evidence="1 4">DSM 13699</strain>
    </source>
</reference>
<keyword evidence="3" id="KW-1185">Reference proteome</keyword>
<dbReference type="Proteomes" id="UP000195729">
    <property type="component" value="Chromosome"/>
</dbReference>
<sequence>MARYELQRLPGSPFERGEISNNARLVDWLNQQNLHSNVVIRMNGRTLEDDFDLNYVPVSGDVISVFDQPEGGVGKVITSVLRPVTKVLSGVMKLFGLSAKTGIPSVSTGESSNNDLTQQTNRARLYKGRPNIYGQVRAYPDLIQESIFEYIDNKKYVTEWMEVGYGYYDISSVRYSESSLTALAGASYQIYNPGDVIGDMAQGYSFDDVDGQELPGLNEDDSEIKQQGTTDTLLEGTFSGGQFYARINKETGFDSLYDSAKPVYVTVIVNVTYNTASGSVTKDVSVQGTLFQSTITDDGALINPDQYYNFWFSNLSGSDYLSLPSDTTVNLTKLVVTEYVGTTIGPFFAALESQQLWIHLYANLGGGYDAPAKITWWQVDDDNNQIAGTQESMDVPVHNSGSDQDYIYVTEKITPTAGVGRYAFSLYRTNNSQSDSVLYISAAHAVTMRTNVVYPDDTLVKVTVQQTETPTTTQDRKYNCLAERMVISWTTSGGIDYTLRPSRSFADAVLHEWVVTGNQDASRLDIATLYEIFNSLSDPQLGYFDYTFSDAAQPLGERLQTICDVARVSMNWIGDTLTFWRDEAVAYPETVFSRSNMFWDDYKVAYTMSLPGGFDGVTLDYTDPTSNKKTYIYLQIDDSGITEVGDATNNANQISLAGSRNKTQAYDRAYLEARKILYSRLTMTVKVLEQTQVVRGKVVQCPDMYDNAQQTGYLKGRNGDTFYTSERIDFSADQLFVVMTDSDGAFRGRWQCLPVEENPKAFSASADQFVLNIYDGRYIQSPSRYFIASDSDLNATLWRVDSAKPNGDDTQTLTLTEYSPDIYPN</sequence>
<dbReference type="KEGG" id="tci:A7K98_12715"/>
<dbReference type="EMBL" id="CP015579">
    <property type="protein sequence ID" value="ARU94548.1"/>
    <property type="molecule type" value="Genomic_DNA"/>
</dbReference>
<dbReference type="Proteomes" id="UP000195814">
    <property type="component" value="Chromosome"/>
</dbReference>
<organism evidence="1 4">
    <name type="scientific">Tatumella citrea</name>
    <name type="common">Pantoea citrea</name>
    <dbReference type="NCBI Taxonomy" id="53336"/>
    <lineage>
        <taxon>Bacteria</taxon>
        <taxon>Pseudomonadati</taxon>
        <taxon>Pseudomonadota</taxon>
        <taxon>Gammaproteobacteria</taxon>
        <taxon>Enterobacterales</taxon>
        <taxon>Erwiniaceae</taxon>
        <taxon>Tatumella</taxon>
    </lineage>
</organism>
<dbReference type="RefSeq" id="WP_087488913.1">
    <property type="nucleotide sequence ID" value="NZ_CP015579.1"/>
</dbReference>
<dbReference type="OrthoDB" id="6607538at2"/>
<evidence type="ECO:0000313" key="2">
    <source>
        <dbReference type="EMBL" id="ARU98586.1"/>
    </source>
</evidence>
<proteinExistence type="predicted"/>
<dbReference type="AlphaFoldDB" id="A0A1Y0LKG1"/>
<accession>A0A1Y0LKG1</accession>
<dbReference type="EMBL" id="CP015581">
    <property type="protein sequence ID" value="ARU98586.1"/>
    <property type="molecule type" value="Genomic_DNA"/>
</dbReference>
<evidence type="ECO:0000313" key="3">
    <source>
        <dbReference type="Proteomes" id="UP000195729"/>
    </source>
</evidence>
<gene>
    <name evidence="1" type="ORF">A7K98_12715</name>
    <name evidence="2" type="ORF">A7K99_12705</name>
</gene>
<name>A0A1Y0LKG1_TATCI</name>
<evidence type="ECO:0000313" key="1">
    <source>
        <dbReference type="EMBL" id="ARU94548.1"/>
    </source>
</evidence>
<dbReference type="NCBIfam" id="NF040662">
    <property type="entry name" value="attach_TipJ_rel"/>
    <property type="match status" value="1"/>
</dbReference>